<evidence type="ECO:0008006" key="3">
    <source>
        <dbReference type="Google" id="ProtNLM"/>
    </source>
</evidence>
<dbReference type="Proteomes" id="UP000031737">
    <property type="component" value="Unassembled WGS sequence"/>
</dbReference>
<dbReference type="EMBL" id="AUPL01001251">
    <property type="protein sequence ID" value="ESL11008.1"/>
    <property type="molecule type" value="Genomic_DNA"/>
</dbReference>
<gene>
    <name evidence="1" type="ORF">TRSC58_01251</name>
</gene>
<sequence length="220" mass="24590">MHIFFFPLASLKASMGRERAHKRDIEVRKGAVENTSATASVTEPLSQLSHTLLSFIEFKKQQASLLFIAWDNEDTGRIEARQLRAIIHALFPPDATEFVVSPCEIREAFVEAVRQPWSLQRSVTLGEVFAILDALWSSQKRRTRMVTACLRSVFNSLSDAQPTVSREALLEFAKRVACTDVSAEVAQSIFYAAAAADAKLRDTMDFEGFCGLLLPELVHE</sequence>
<reference evidence="1 2" key="1">
    <citation type="submission" date="2013-07" db="EMBL/GenBank/DDBJ databases">
        <authorList>
            <person name="Stoco P.H."/>
            <person name="Wagner G."/>
            <person name="Gerber A."/>
            <person name="Zaha A."/>
            <person name="Thompson C."/>
            <person name="Bartholomeu D.C."/>
            <person name="Luckemeyer D.D."/>
            <person name="Bahia D."/>
            <person name="Loreto E."/>
            <person name="Prestes E.B."/>
            <person name="Lima F.M."/>
            <person name="Rodrigues-Luiz G."/>
            <person name="Vallejo G.A."/>
            <person name="Filho J.F."/>
            <person name="Monteiro K.M."/>
            <person name="Tyler K.M."/>
            <person name="de Almeida L.G."/>
            <person name="Ortiz M.F."/>
            <person name="Siervo M.A."/>
            <person name="de Moraes M.H."/>
            <person name="Cunha O.L."/>
            <person name="Mendonca-Neto R."/>
            <person name="Silva R."/>
            <person name="Teixeira S.M."/>
            <person name="Murta S.M."/>
            <person name="Sincero T.C."/>
            <person name="Mendes T.A."/>
            <person name="Urmenyi T.P."/>
            <person name="Silva V.G."/>
            <person name="da Rocha W.D."/>
            <person name="Andersson B."/>
            <person name="Romanha A.J."/>
            <person name="Steindel M."/>
            <person name="de Vasconcelos A.T."/>
            <person name="Grisard E.C."/>
        </authorList>
    </citation>
    <scope>NUCLEOTIDE SEQUENCE [LARGE SCALE GENOMIC DNA]</scope>
    <source>
        <strain evidence="1 2">SC58</strain>
    </source>
</reference>
<dbReference type="AlphaFoldDB" id="A0A061J6G5"/>
<comment type="caution">
    <text evidence="1">The sequence shown here is derived from an EMBL/GenBank/DDBJ whole genome shotgun (WGS) entry which is preliminary data.</text>
</comment>
<proteinExistence type="predicted"/>
<keyword evidence="2" id="KW-1185">Reference proteome</keyword>
<dbReference type="OrthoDB" id="249387at2759"/>
<evidence type="ECO:0000313" key="1">
    <source>
        <dbReference type="EMBL" id="ESL11008.1"/>
    </source>
</evidence>
<accession>A0A061J6G5</accession>
<dbReference type="VEuPathDB" id="TriTrypDB:TRSC58_01251"/>
<dbReference type="SUPFAM" id="SSF47473">
    <property type="entry name" value="EF-hand"/>
    <property type="match status" value="1"/>
</dbReference>
<name>A0A061J6G5_TRYRA</name>
<organism evidence="1 2">
    <name type="scientific">Trypanosoma rangeli SC58</name>
    <dbReference type="NCBI Taxonomy" id="429131"/>
    <lineage>
        <taxon>Eukaryota</taxon>
        <taxon>Discoba</taxon>
        <taxon>Euglenozoa</taxon>
        <taxon>Kinetoplastea</taxon>
        <taxon>Metakinetoplastina</taxon>
        <taxon>Trypanosomatida</taxon>
        <taxon>Trypanosomatidae</taxon>
        <taxon>Trypanosoma</taxon>
        <taxon>Herpetosoma</taxon>
    </lineage>
</organism>
<evidence type="ECO:0000313" key="2">
    <source>
        <dbReference type="Proteomes" id="UP000031737"/>
    </source>
</evidence>
<protein>
    <recommendedName>
        <fullName evidence="3">EF-hand domain-containing protein</fullName>
    </recommendedName>
</protein>
<dbReference type="InterPro" id="IPR011992">
    <property type="entry name" value="EF-hand-dom_pair"/>
</dbReference>